<dbReference type="RefSeq" id="WP_108634854.1">
    <property type="nucleotide sequence ID" value="NZ_QCXX01000004.1"/>
</dbReference>
<dbReference type="EMBL" id="QCXX01000004">
    <property type="protein sequence ID" value="PUV23507.1"/>
    <property type="molecule type" value="Genomic_DNA"/>
</dbReference>
<dbReference type="OrthoDB" id="648163at2"/>
<organism evidence="1 2">
    <name type="scientific">Sphingobacterium athyrii</name>
    <dbReference type="NCBI Taxonomy" id="2152717"/>
    <lineage>
        <taxon>Bacteria</taxon>
        <taxon>Pseudomonadati</taxon>
        <taxon>Bacteroidota</taxon>
        <taxon>Sphingobacteriia</taxon>
        <taxon>Sphingobacteriales</taxon>
        <taxon>Sphingobacteriaceae</taxon>
        <taxon>Sphingobacterium</taxon>
    </lineage>
</organism>
<dbReference type="Pfam" id="PF19781">
    <property type="entry name" value="DUF6266"/>
    <property type="match status" value="1"/>
</dbReference>
<dbReference type="AlphaFoldDB" id="A0A363NRZ8"/>
<sequence>MAILEDGPNGGFRGKVGSVYGYNLKGQWIIRGARRKSNKPPTEAQRLHRQKMKAVGQFCAENKAVFDFGYELKKEKGSKYGAFQLAQKHVFNDVLAFDAAYNPVVSFENLNVFVGDLTPPEGAKVSVNDGRICLEWTPNPTYDDEIYKLNLACVSLKDFCSLKLAIASARDGQCVVDIPVELNQKAEYHVYIGYWDTYRGAFSNSAYCGII</sequence>
<evidence type="ECO:0000313" key="2">
    <source>
        <dbReference type="Proteomes" id="UP000250831"/>
    </source>
</evidence>
<comment type="caution">
    <text evidence="1">The sequence shown here is derived from an EMBL/GenBank/DDBJ whole genome shotgun (WGS) entry which is preliminary data.</text>
</comment>
<reference evidence="1 2" key="1">
    <citation type="submission" date="2018-04" db="EMBL/GenBank/DDBJ databases">
        <title>Sphingobacterium sp. M46 Genome.</title>
        <authorList>
            <person name="Cheng J."/>
            <person name="Li Y."/>
        </authorList>
    </citation>
    <scope>NUCLEOTIDE SEQUENCE [LARGE SCALE GENOMIC DNA]</scope>
    <source>
        <strain evidence="1 2">M46</strain>
    </source>
</reference>
<name>A0A363NRZ8_9SPHI</name>
<gene>
    <name evidence="1" type="ORF">DCO56_16455</name>
</gene>
<protein>
    <submittedName>
        <fullName evidence="1">Uncharacterized protein</fullName>
    </submittedName>
</protein>
<evidence type="ECO:0000313" key="1">
    <source>
        <dbReference type="EMBL" id="PUV23507.1"/>
    </source>
</evidence>
<keyword evidence="2" id="KW-1185">Reference proteome</keyword>
<proteinExistence type="predicted"/>
<accession>A0A363NRZ8</accession>
<dbReference type="InterPro" id="IPR046233">
    <property type="entry name" value="DUF6266"/>
</dbReference>
<dbReference type="Proteomes" id="UP000250831">
    <property type="component" value="Unassembled WGS sequence"/>
</dbReference>